<dbReference type="OrthoDB" id="248233at2759"/>
<dbReference type="Gene3D" id="3.40.50.300">
    <property type="entry name" value="P-loop containing nucleotide triphosphate hydrolases"/>
    <property type="match status" value="1"/>
</dbReference>
<dbReference type="PANTHER" id="PTHR43721:SF3">
    <property type="entry name" value="GTP-BINDING PROTEIN 2"/>
    <property type="match status" value="1"/>
</dbReference>
<gene>
    <name evidence="6" type="primary">107372026</name>
</gene>
<keyword evidence="3" id="KW-0342">GTP-binding</keyword>
<dbReference type="InterPro" id="IPR004161">
    <property type="entry name" value="EFTu-like_2"/>
</dbReference>
<dbReference type="PROSITE" id="PS50126">
    <property type="entry name" value="S1"/>
    <property type="match status" value="1"/>
</dbReference>
<dbReference type="AlphaFoldDB" id="T1K059"/>
<evidence type="ECO:0000256" key="3">
    <source>
        <dbReference type="ARBA" id="ARBA00023134"/>
    </source>
</evidence>
<name>T1K059_TETUR</name>
<dbReference type="Pfam" id="PF03144">
    <property type="entry name" value="GTP_EFTU_D2"/>
    <property type="match status" value="1"/>
</dbReference>
<evidence type="ECO:0000313" key="6">
    <source>
        <dbReference type="EnsemblMetazoa" id="tetur03g06540.1"/>
    </source>
</evidence>
<dbReference type="GO" id="GO:0003746">
    <property type="term" value="F:translation elongation factor activity"/>
    <property type="evidence" value="ECO:0007669"/>
    <property type="project" value="TreeGrafter"/>
</dbReference>
<keyword evidence="7" id="KW-1185">Reference proteome</keyword>
<dbReference type="SUPFAM" id="SSF52540">
    <property type="entry name" value="P-loop containing nucleoside triphosphate hydrolases"/>
    <property type="match status" value="1"/>
</dbReference>
<dbReference type="InterPro" id="IPR027417">
    <property type="entry name" value="P-loop_NTPase"/>
</dbReference>
<dbReference type="InterPro" id="IPR009000">
    <property type="entry name" value="Transl_B-barrel_sf"/>
</dbReference>
<sequence>MDPLIGLFGHKSSNCSSGHLEGNCEFDDDTGGLMVDNSSDSSNSINYLPPECAEGNIEYKLKLINPSQSRFEHLVTQMKWRLREGHGEAIYEIGVEDKGLLVGLTEEEADSSLRTLYLMAEKLGATVTILREKIVSPATSSTKRKVMEVLIRRVPDDQGSIELRVAVLGNVEAGKSTLLGVLTQGELDNGRGSARLNLFRHRHEIQSGHTSSISREILGFDSRGCPVTYNVCRTPEEIYESSSKLITFIDLAGHQKYLRTTIFGLMGHSPHIAMLVVSAVAGLAGTTLEHLGLALALDVPIVIVVNKVDLSTSETTKDTLNKLESLLKSPACKKLPIIINCKDDAITAASSMASNITPIFKVSCLNGTGLDLLYTFLNVFSPCLSNKDVDKLIQKDAEFQVDETFHVTEVGTVVGGLLTSGILKEGNWIQIGPNIEGNFVKAQIQSIHRYKVPCRVVRAGESATLALANKEPESLEQLRKGMVIVSLTREPHLENSICLYFQARMHVLYHATMISSGYQATVHIGNICQTAVVIAIMGKRGITTNETASIMLKFLRQPEYVHPGCRVLFREGQSKCIGQVIQIFPISEPQNWLEAM</sequence>
<dbReference type="GO" id="GO:0003676">
    <property type="term" value="F:nucleic acid binding"/>
    <property type="evidence" value="ECO:0007669"/>
    <property type="project" value="InterPro"/>
</dbReference>
<dbReference type="InterPro" id="IPR050055">
    <property type="entry name" value="EF-Tu_GTPase"/>
</dbReference>
<dbReference type="Gene3D" id="2.40.30.10">
    <property type="entry name" value="Translation factors"/>
    <property type="match status" value="1"/>
</dbReference>
<dbReference type="PROSITE" id="PS51722">
    <property type="entry name" value="G_TR_2"/>
    <property type="match status" value="1"/>
</dbReference>
<dbReference type="GO" id="GO:0003924">
    <property type="term" value="F:GTPase activity"/>
    <property type="evidence" value="ECO:0007669"/>
    <property type="project" value="InterPro"/>
</dbReference>
<reference evidence="7" key="1">
    <citation type="submission" date="2011-08" db="EMBL/GenBank/DDBJ databases">
        <authorList>
            <person name="Rombauts S."/>
        </authorList>
    </citation>
    <scope>NUCLEOTIDE SEQUENCE</scope>
    <source>
        <strain evidence="7">London</strain>
    </source>
</reference>
<dbReference type="FunFam" id="3.40.50.300:FF:000091">
    <property type="entry name" value="Probable GTP-binding protein 1"/>
    <property type="match status" value="1"/>
</dbReference>
<dbReference type="GO" id="GO:0005525">
    <property type="term" value="F:GTP binding"/>
    <property type="evidence" value="ECO:0007669"/>
    <property type="project" value="UniProtKB-KW"/>
</dbReference>
<evidence type="ECO:0000256" key="2">
    <source>
        <dbReference type="ARBA" id="ARBA00022741"/>
    </source>
</evidence>
<keyword evidence="2" id="KW-0547">Nucleotide-binding</keyword>
<evidence type="ECO:0000259" key="4">
    <source>
        <dbReference type="PROSITE" id="PS50126"/>
    </source>
</evidence>
<dbReference type="HOGENOM" id="CLU_012821_1_1_1"/>
<dbReference type="eggNOG" id="KOG1143">
    <property type="taxonomic scope" value="Eukaryota"/>
</dbReference>
<dbReference type="Proteomes" id="UP000015104">
    <property type="component" value="Unassembled WGS sequence"/>
</dbReference>
<dbReference type="InterPro" id="IPR009001">
    <property type="entry name" value="Transl_elong_EF1A/Init_IF2_C"/>
</dbReference>
<feature type="domain" description="S1 motif" evidence="4">
    <location>
        <begin position="411"/>
        <end position="488"/>
    </location>
</feature>
<dbReference type="OMA" id="ENMPMKI"/>
<protein>
    <recommendedName>
        <fullName evidence="8">Tr-type G domain-containing protein</fullName>
    </recommendedName>
</protein>
<dbReference type="InterPro" id="IPR003029">
    <property type="entry name" value="S1_domain"/>
</dbReference>
<dbReference type="EnsemblMetazoa" id="tetur03g06540.1">
    <property type="protein sequence ID" value="tetur03g06540.1"/>
    <property type="gene ID" value="tetur03g06540"/>
</dbReference>
<dbReference type="FunFam" id="2.40.30.10:FF:000014">
    <property type="entry name" value="Probable GTP-binding protein 1"/>
    <property type="match status" value="1"/>
</dbReference>
<comment type="similarity">
    <text evidence="1">Belongs to the TRAFAC class translation factor GTPase superfamily. Classic translation factor GTPase family. EF-Tu/EF-1A subfamily.</text>
</comment>
<dbReference type="STRING" id="32264.T1K059"/>
<feature type="domain" description="Tr-type G" evidence="5">
    <location>
        <begin position="160"/>
        <end position="387"/>
    </location>
</feature>
<dbReference type="EMBL" id="CAEY01001132">
    <property type="status" value="NOT_ANNOTATED_CDS"/>
    <property type="molecule type" value="Genomic_DNA"/>
</dbReference>
<dbReference type="PANTHER" id="PTHR43721">
    <property type="entry name" value="ELONGATION FACTOR TU-RELATED"/>
    <property type="match status" value="1"/>
</dbReference>
<reference evidence="6" key="2">
    <citation type="submission" date="2015-06" db="UniProtKB">
        <authorList>
            <consortium name="EnsemblMetazoa"/>
        </authorList>
    </citation>
    <scope>IDENTIFICATION</scope>
</reference>
<proteinExistence type="inferred from homology"/>
<accession>T1K059</accession>
<dbReference type="InterPro" id="IPR035531">
    <property type="entry name" value="GTPBP1-like"/>
</dbReference>
<dbReference type="CDD" id="cd03708">
    <property type="entry name" value="GTPBP_III"/>
    <property type="match status" value="1"/>
</dbReference>
<evidence type="ECO:0008006" key="8">
    <source>
        <dbReference type="Google" id="ProtNLM"/>
    </source>
</evidence>
<evidence type="ECO:0000313" key="7">
    <source>
        <dbReference type="Proteomes" id="UP000015104"/>
    </source>
</evidence>
<dbReference type="SUPFAM" id="SSF50447">
    <property type="entry name" value="Translation proteins"/>
    <property type="match status" value="1"/>
</dbReference>
<dbReference type="KEGG" id="tut:107372026"/>
<dbReference type="SUPFAM" id="SSF50465">
    <property type="entry name" value="EF-Tu/eEF-1alpha/eIF2-gamma C-terminal domain"/>
    <property type="match status" value="1"/>
</dbReference>
<dbReference type="CDD" id="cd04165">
    <property type="entry name" value="GTPBP1_like"/>
    <property type="match status" value="1"/>
</dbReference>
<dbReference type="InterPro" id="IPR000795">
    <property type="entry name" value="T_Tr_GTP-bd_dom"/>
</dbReference>
<organism evidence="6 7">
    <name type="scientific">Tetranychus urticae</name>
    <name type="common">Two-spotted spider mite</name>
    <dbReference type="NCBI Taxonomy" id="32264"/>
    <lineage>
        <taxon>Eukaryota</taxon>
        <taxon>Metazoa</taxon>
        <taxon>Ecdysozoa</taxon>
        <taxon>Arthropoda</taxon>
        <taxon>Chelicerata</taxon>
        <taxon>Arachnida</taxon>
        <taxon>Acari</taxon>
        <taxon>Acariformes</taxon>
        <taxon>Trombidiformes</taxon>
        <taxon>Prostigmata</taxon>
        <taxon>Eleutherengona</taxon>
        <taxon>Raphignathae</taxon>
        <taxon>Tetranychoidea</taxon>
        <taxon>Tetranychidae</taxon>
        <taxon>Tetranychus</taxon>
    </lineage>
</organism>
<evidence type="ECO:0000256" key="1">
    <source>
        <dbReference type="ARBA" id="ARBA00007249"/>
    </source>
</evidence>
<evidence type="ECO:0000259" key="5">
    <source>
        <dbReference type="PROSITE" id="PS51722"/>
    </source>
</evidence>
<dbReference type="Pfam" id="PF00009">
    <property type="entry name" value="GTP_EFTU"/>
    <property type="match status" value="1"/>
</dbReference>
<dbReference type="CDD" id="cd03694">
    <property type="entry name" value="GTPBP_II"/>
    <property type="match status" value="1"/>
</dbReference>